<evidence type="ECO:0000313" key="3">
    <source>
        <dbReference type="EMBL" id="KEZ41653.1"/>
    </source>
</evidence>
<feature type="compositionally biased region" description="Low complexity" evidence="1">
    <location>
        <begin position="196"/>
        <end position="260"/>
    </location>
</feature>
<dbReference type="OMA" id="NTSKIWH"/>
<evidence type="ECO:0000313" key="4">
    <source>
        <dbReference type="Proteomes" id="UP000028545"/>
    </source>
</evidence>
<organism evidence="3 4">
    <name type="scientific">Pseudallescheria apiosperma</name>
    <name type="common">Scedosporium apiospermum</name>
    <dbReference type="NCBI Taxonomy" id="563466"/>
    <lineage>
        <taxon>Eukaryota</taxon>
        <taxon>Fungi</taxon>
        <taxon>Dikarya</taxon>
        <taxon>Ascomycota</taxon>
        <taxon>Pezizomycotina</taxon>
        <taxon>Sordariomycetes</taxon>
        <taxon>Hypocreomycetidae</taxon>
        <taxon>Microascales</taxon>
        <taxon>Microascaceae</taxon>
        <taxon>Scedosporium</taxon>
    </lineage>
</organism>
<keyword evidence="2" id="KW-0732">Signal</keyword>
<name>A0A084G2U1_PSEDA</name>
<feature type="compositionally biased region" description="Low complexity" evidence="1">
    <location>
        <begin position="267"/>
        <end position="276"/>
    </location>
</feature>
<comment type="caution">
    <text evidence="3">The sequence shown here is derived from an EMBL/GenBank/DDBJ whole genome shotgun (WGS) entry which is preliminary data.</text>
</comment>
<feature type="compositionally biased region" description="Low complexity" evidence="1">
    <location>
        <begin position="283"/>
        <end position="315"/>
    </location>
</feature>
<dbReference type="Proteomes" id="UP000028545">
    <property type="component" value="Unassembled WGS sequence"/>
</dbReference>
<dbReference type="GeneID" id="27726043"/>
<evidence type="ECO:0008006" key="5">
    <source>
        <dbReference type="Google" id="ProtNLM"/>
    </source>
</evidence>
<dbReference type="HOGENOM" id="CLU_508207_0_0_1"/>
<feature type="region of interest" description="Disordered" evidence="1">
    <location>
        <begin position="96"/>
        <end position="368"/>
    </location>
</feature>
<evidence type="ECO:0000256" key="2">
    <source>
        <dbReference type="SAM" id="SignalP"/>
    </source>
</evidence>
<gene>
    <name evidence="3" type="ORF">SAPIO_CDS6971</name>
</gene>
<keyword evidence="4" id="KW-1185">Reference proteome</keyword>
<dbReference type="RefSeq" id="XP_016641452.1">
    <property type="nucleotide sequence ID" value="XM_016788928.1"/>
</dbReference>
<reference evidence="3 4" key="1">
    <citation type="journal article" date="2014" name="Genome Announc.">
        <title>Draft genome sequence of the pathogenic fungus Scedosporium apiospermum.</title>
        <authorList>
            <person name="Vandeputte P."/>
            <person name="Ghamrawi S."/>
            <person name="Rechenmann M."/>
            <person name="Iltis A."/>
            <person name="Giraud S."/>
            <person name="Fleury M."/>
            <person name="Thornton C."/>
            <person name="Delhaes L."/>
            <person name="Meyer W."/>
            <person name="Papon N."/>
            <person name="Bouchara J.P."/>
        </authorList>
    </citation>
    <scope>NUCLEOTIDE SEQUENCE [LARGE SCALE GENOMIC DNA]</scope>
    <source>
        <strain evidence="3 4">IHEM 14462</strain>
    </source>
</reference>
<feature type="compositionally biased region" description="Polar residues" evidence="1">
    <location>
        <begin position="175"/>
        <end position="195"/>
    </location>
</feature>
<sequence>MKSQFLSLYGLAALASLGVGAAARTAEPTVVLSARSFKHEACWTDEDALSGPGFSSPSMTVRWCARFCRGYEYFGLANGDGRGSTRLSLYKAKEGGTCHVRPSSTRAHSSESEIMTEPATSTSASELTSATIESAQTTESITESASATESESPTSTEEASESTSESAIESDTAPVTESETSSATLTQSQPETTFDVTTSTSESATETDAASTSESTVESSSESATELSTESEPEPTTTAELESTTTEDAAPATTSDSESSTTEEPETTVTSDAETTTTKEPETTTVTPDVETTTAEEPVATTTEEPETTSAAETTTTEESETTSASDVDTTTTEEASTTTTEDPETKTIEDTSTSTTETPTSTPTPCIDCQNLPTGNWLLASTSTGSGILELRYDSAGGYYYVYNECPASHGGYCTVYIAQVISVEAGITYDFAIQYLMSNVRNQANFLQISISTLPSRTRIFTEYFSSGSTNGWTDFRTSPFTPTVSGDVLITVNWLNDPNNALVLIRNIVMQPTECRNPLSELTCNTDVEVQVV</sequence>
<feature type="compositionally biased region" description="Low complexity" evidence="1">
    <location>
        <begin position="351"/>
        <end position="366"/>
    </location>
</feature>
<feature type="signal peptide" evidence="2">
    <location>
        <begin position="1"/>
        <end position="22"/>
    </location>
</feature>
<feature type="compositionally biased region" description="Low complexity" evidence="1">
    <location>
        <begin position="322"/>
        <end position="341"/>
    </location>
</feature>
<dbReference type="OrthoDB" id="4588685at2759"/>
<evidence type="ECO:0000256" key="1">
    <source>
        <dbReference type="SAM" id="MobiDB-lite"/>
    </source>
</evidence>
<feature type="compositionally biased region" description="Low complexity" evidence="1">
    <location>
        <begin position="116"/>
        <end position="173"/>
    </location>
</feature>
<dbReference type="EMBL" id="JOWA01000109">
    <property type="protein sequence ID" value="KEZ41653.1"/>
    <property type="molecule type" value="Genomic_DNA"/>
</dbReference>
<accession>A0A084G2U1</accession>
<dbReference type="AlphaFoldDB" id="A0A084G2U1"/>
<proteinExistence type="predicted"/>
<dbReference type="KEGG" id="sapo:SAPIO_CDS6971"/>
<dbReference type="VEuPathDB" id="FungiDB:SAPIO_CDS6971"/>
<feature type="chain" id="PRO_5001775137" description="CBM-cenC domain-containing protein" evidence="2">
    <location>
        <begin position="23"/>
        <end position="536"/>
    </location>
</feature>
<protein>
    <recommendedName>
        <fullName evidence="5">CBM-cenC domain-containing protein</fullName>
    </recommendedName>
</protein>